<reference evidence="4 5" key="1">
    <citation type="journal article" date="2011" name="Curr. Microbiol.">
        <title>Luteibacter jiangsuensis sp. nov.: a methamidophos-degrading bacterium isolated from a methamidophos-manufacturing factory.</title>
        <authorList>
            <person name="Wang L."/>
            <person name="Wang G.L."/>
            <person name="Li S.P."/>
            <person name="Jiang J.D."/>
        </authorList>
    </citation>
    <scope>NUCLEOTIDE SEQUENCE [LARGE SCALE GENOMIC DNA]</scope>
    <source>
        <strain evidence="4 5">CGMCC 1.10133</strain>
    </source>
</reference>
<keyword evidence="2" id="KW-0812">Transmembrane</keyword>
<gene>
    <name evidence="4" type="ORF">HBF26_02215</name>
</gene>
<evidence type="ECO:0000313" key="5">
    <source>
        <dbReference type="Proteomes" id="UP001429601"/>
    </source>
</evidence>
<protein>
    <recommendedName>
        <fullName evidence="6">Tetratricopeptide repeat protein</fullName>
    </recommendedName>
</protein>
<dbReference type="PROSITE" id="PS51257">
    <property type="entry name" value="PROKAR_LIPOPROTEIN"/>
    <property type="match status" value="1"/>
</dbReference>
<comment type="caution">
    <text evidence="4">The sequence shown here is derived from an EMBL/GenBank/DDBJ whole genome shotgun (WGS) entry which is preliminary data.</text>
</comment>
<feature type="transmembrane region" description="Helical" evidence="2">
    <location>
        <begin position="94"/>
        <end position="116"/>
    </location>
</feature>
<evidence type="ECO:0000256" key="1">
    <source>
        <dbReference type="SAM" id="MobiDB-lite"/>
    </source>
</evidence>
<feature type="compositionally biased region" description="Low complexity" evidence="1">
    <location>
        <begin position="126"/>
        <end position="140"/>
    </location>
</feature>
<dbReference type="RefSeq" id="WP_167122617.1">
    <property type="nucleotide sequence ID" value="NZ_JAAQQR010000001.1"/>
</dbReference>
<feature type="signal peptide" evidence="3">
    <location>
        <begin position="1"/>
        <end position="26"/>
    </location>
</feature>
<feature type="chain" id="PRO_5045578558" description="Tetratricopeptide repeat protein" evidence="3">
    <location>
        <begin position="27"/>
        <end position="525"/>
    </location>
</feature>
<keyword evidence="5" id="KW-1185">Reference proteome</keyword>
<organism evidence="4 5">
    <name type="scientific">Luteibacter jiangsuensis</name>
    <dbReference type="NCBI Taxonomy" id="637577"/>
    <lineage>
        <taxon>Bacteria</taxon>
        <taxon>Pseudomonadati</taxon>
        <taxon>Pseudomonadota</taxon>
        <taxon>Gammaproteobacteria</taxon>
        <taxon>Lysobacterales</taxon>
        <taxon>Rhodanobacteraceae</taxon>
        <taxon>Luteibacter</taxon>
    </lineage>
</organism>
<evidence type="ECO:0000256" key="2">
    <source>
        <dbReference type="SAM" id="Phobius"/>
    </source>
</evidence>
<evidence type="ECO:0000256" key="3">
    <source>
        <dbReference type="SAM" id="SignalP"/>
    </source>
</evidence>
<name>A0ABX0PZF0_9GAMM</name>
<proteinExistence type="predicted"/>
<keyword evidence="2" id="KW-1133">Transmembrane helix</keyword>
<dbReference type="Proteomes" id="UP001429601">
    <property type="component" value="Unassembled WGS sequence"/>
</dbReference>
<evidence type="ECO:0000313" key="4">
    <source>
        <dbReference type="EMBL" id="NID03684.1"/>
    </source>
</evidence>
<keyword evidence="2" id="KW-0472">Membrane</keyword>
<feature type="region of interest" description="Disordered" evidence="1">
    <location>
        <begin position="126"/>
        <end position="149"/>
    </location>
</feature>
<dbReference type="EMBL" id="JAAQQR010000001">
    <property type="protein sequence ID" value="NID03684.1"/>
    <property type="molecule type" value="Genomic_DNA"/>
</dbReference>
<evidence type="ECO:0008006" key="6">
    <source>
        <dbReference type="Google" id="ProtNLM"/>
    </source>
</evidence>
<accession>A0ABX0PZF0</accession>
<keyword evidence="3" id="KW-0732">Signal</keyword>
<sequence length="525" mass="56569">MKGSWSSLAGARVVVRLVACAWLACAMTACGGREQHEEERARRARQMRDVSRMLDAMEADTTPAASHGAPMAAPLLPPHPATTITPDDDPSLPLLAIGAIAVAGGLAIPALATFAWRRRKRLFVPRPSASSDRPSATDPPLTSAPVTHPDRTMLPPTWVYCGSSFETPRIQVADDPVSLLVVPMATAPPARADPWDTCVREARALPRHDAEALLARVENQVRATLDDADDRARPMLLAQWMRIRLARAERLSGATRLFAMRELVAAIEGDPAANDPVAIDARIEAQLAWASWMRGDAAASRLAEAERLCTMLRDDDSRSAALALRRKGQIFVQRAELARGRQALADMERAQTCFDEAHTLSPDAETALLVARTALHRARSLSPADAADAADACAHALMHAFLAEHEPDCRAEALACRLDIQLVYAALAADDYGHAGVTASLGRDLEAAGPLAPAARMALAEACLREGDHAKAAGLCESIWGDGGAQPRLLNLWRDACDRWGRSEDHDRPALARSLRRLAIARSTL</sequence>